<dbReference type="PANTHER" id="PTHR43385">
    <property type="entry name" value="RIBOFLAVIN TRANSPORTER RIBJ"/>
    <property type="match status" value="1"/>
</dbReference>
<gene>
    <name evidence="8" type="ORF">G5C66_04720</name>
</gene>
<dbReference type="RefSeq" id="WP_165109804.1">
    <property type="nucleotide sequence ID" value="NZ_JAALAA010000003.1"/>
</dbReference>
<organism evidence="8 9">
    <name type="scientific">Nocardioides turkmenicus</name>
    <dbReference type="NCBI Taxonomy" id="2711220"/>
    <lineage>
        <taxon>Bacteria</taxon>
        <taxon>Bacillati</taxon>
        <taxon>Actinomycetota</taxon>
        <taxon>Actinomycetes</taxon>
        <taxon>Propionibacteriales</taxon>
        <taxon>Nocardioidaceae</taxon>
        <taxon>Nocardioides</taxon>
    </lineage>
</organism>
<feature type="transmembrane region" description="Helical" evidence="6">
    <location>
        <begin position="7"/>
        <end position="28"/>
    </location>
</feature>
<feature type="transmembrane region" description="Helical" evidence="6">
    <location>
        <begin position="40"/>
        <end position="63"/>
    </location>
</feature>
<feature type="transmembrane region" description="Helical" evidence="6">
    <location>
        <begin position="212"/>
        <end position="234"/>
    </location>
</feature>
<proteinExistence type="predicted"/>
<evidence type="ECO:0000256" key="3">
    <source>
        <dbReference type="ARBA" id="ARBA00022692"/>
    </source>
</evidence>
<keyword evidence="3 6" id="KW-0812">Transmembrane</keyword>
<dbReference type="Pfam" id="PF07690">
    <property type="entry name" value="MFS_1"/>
    <property type="match status" value="1"/>
</dbReference>
<feature type="transmembrane region" description="Helical" evidence="6">
    <location>
        <begin position="75"/>
        <end position="98"/>
    </location>
</feature>
<dbReference type="EMBL" id="JAALAA010000003">
    <property type="protein sequence ID" value="NGN92040.1"/>
    <property type="molecule type" value="Genomic_DNA"/>
</dbReference>
<evidence type="ECO:0000256" key="4">
    <source>
        <dbReference type="ARBA" id="ARBA00022989"/>
    </source>
</evidence>
<reference evidence="8 9" key="1">
    <citation type="submission" date="2020-02" db="EMBL/GenBank/DDBJ databases">
        <title>Whole-genome analyses of novel actinobacteria.</title>
        <authorList>
            <person name="Sahin N."/>
        </authorList>
    </citation>
    <scope>NUCLEOTIDE SEQUENCE [LARGE SCALE GENOMIC DNA]</scope>
    <source>
        <strain evidence="8 9">KC13</strain>
    </source>
</reference>
<dbReference type="InterPro" id="IPR052983">
    <property type="entry name" value="MFS_Riboflavin_Transporter"/>
</dbReference>
<keyword evidence="4 6" id="KW-1133">Transmembrane helix</keyword>
<keyword evidence="5 6" id="KW-0472">Membrane</keyword>
<feature type="transmembrane region" description="Helical" evidence="6">
    <location>
        <begin position="104"/>
        <end position="123"/>
    </location>
</feature>
<feature type="transmembrane region" description="Helical" evidence="6">
    <location>
        <begin position="164"/>
        <end position="189"/>
    </location>
</feature>
<dbReference type="PANTHER" id="PTHR43385:SF1">
    <property type="entry name" value="RIBOFLAVIN TRANSPORTER RIBJ"/>
    <property type="match status" value="1"/>
</dbReference>
<dbReference type="Proteomes" id="UP000483261">
    <property type="component" value="Unassembled WGS sequence"/>
</dbReference>
<keyword evidence="9" id="KW-1185">Reference proteome</keyword>
<feature type="transmembrane region" description="Helical" evidence="6">
    <location>
        <begin position="367"/>
        <end position="385"/>
    </location>
</feature>
<evidence type="ECO:0000313" key="8">
    <source>
        <dbReference type="EMBL" id="NGN92040.1"/>
    </source>
</evidence>
<name>A0A6M1QWG9_9ACTN</name>
<evidence type="ECO:0000256" key="6">
    <source>
        <dbReference type="SAM" id="Phobius"/>
    </source>
</evidence>
<feature type="transmembrane region" description="Helical" evidence="6">
    <location>
        <begin position="282"/>
        <end position="308"/>
    </location>
</feature>
<dbReference type="GO" id="GO:0005886">
    <property type="term" value="C:plasma membrane"/>
    <property type="evidence" value="ECO:0007669"/>
    <property type="project" value="UniProtKB-SubCell"/>
</dbReference>
<dbReference type="InterPro" id="IPR036259">
    <property type="entry name" value="MFS_trans_sf"/>
</dbReference>
<accession>A0A6M1QWG9</accession>
<dbReference type="PROSITE" id="PS50850">
    <property type="entry name" value="MFS"/>
    <property type="match status" value="1"/>
</dbReference>
<protein>
    <submittedName>
        <fullName evidence="8">MFS transporter</fullName>
    </submittedName>
</protein>
<evidence type="ECO:0000256" key="1">
    <source>
        <dbReference type="ARBA" id="ARBA00004651"/>
    </source>
</evidence>
<evidence type="ECO:0000259" key="7">
    <source>
        <dbReference type="PROSITE" id="PS50850"/>
    </source>
</evidence>
<evidence type="ECO:0000256" key="2">
    <source>
        <dbReference type="ARBA" id="ARBA00022448"/>
    </source>
</evidence>
<dbReference type="SUPFAM" id="SSF103473">
    <property type="entry name" value="MFS general substrate transporter"/>
    <property type="match status" value="1"/>
</dbReference>
<dbReference type="InterPro" id="IPR020846">
    <property type="entry name" value="MFS_dom"/>
</dbReference>
<feature type="transmembrane region" description="Helical" evidence="6">
    <location>
        <begin position="135"/>
        <end position="152"/>
    </location>
</feature>
<keyword evidence="2" id="KW-0813">Transport</keyword>
<dbReference type="Gene3D" id="1.20.1250.20">
    <property type="entry name" value="MFS general substrate transporter like domains"/>
    <property type="match status" value="1"/>
</dbReference>
<evidence type="ECO:0000313" key="9">
    <source>
        <dbReference type="Proteomes" id="UP000483261"/>
    </source>
</evidence>
<dbReference type="CDD" id="cd17355">
    <property type="entry name" value="MFS_YcxA_like"/>
    <property type="match status" value="1"/>
</dbReference>
<comment type="subcellular location">
    <subcellularLocation>
        <location evidence="1">Cell membrane</location>
        <topology evidence="1">Multi-pass membrane protein</topology>
    </subcellularLocation>
</comment>
<evidence type="ECO:0000256" key="5">
    <source>
        <dbReference type="ARBA" id="ARBA00023136"/>
    </source>
</evidence>
<comment type="caution">
    <text evidence="8">The sequence shown here is derived from an EMBL/GenBank/DDBJ whole genome shotgun (WGS) entry which is preliminary data.</text>
</comment>
<dbReference type="InterPro" id="IPR011701">
    <property type="entry name" value="MFS"/>
</dbReference>
<feature type="transmembrane region" description="Helical" evidence="6">
    <location>
        <begin position="246"/>
        <end position="270"/>
    </location>
</feature>
<sequence length="466" mass="48963">MGRRPLLGVLVTLCVTVTAAYGVLYYAFTVLQPRIVDATGWSAAAITTAFSAGTLVGAVAGIPVGRVVQRFGPRWVMAGASLLGTLSLLVVAAAPTYWIFALGWLLVGLATAGTFYPPAFAALTQWFGSRRVDAITTLTLAGGFASTIFAPLTDALAGWVEWRWTYVILAGIFVVLTLVPSILVLDLTWEPAAPVKDGRPVRDRDVLRSRRFVLLTLAGTLVTMVVFASIVHLVPFLVEHGLSPTTAAWALGLGGAGQVAGRAFYPMLAWRFGVRARMIGGVLWFAASVVLLPLLPAVGWVMILVSVLTGTARGLYTLISATVVSDVWGPERYAALNGVYSAPAGVAGALAPALGAGVASVLGGYDALYWVLAGAVLVAGGLLGLRWRLWTSGDMVFGVGVGRRPVLEGVLAGPRSKGRPSAAGFAGRFAVLDTGVRREKTWLAIGAAARVWRSRRGSFAGRESWG</sequence>
<dbReference type="AlphaFoldDB" id="A0A6M1QWG9"/>
<feature type="domain" description="Major facilitator superfamily (MFS) profile" evidence="7">
    <location>
        <begin position="8"/>
        <end position="392"/>
    </location>
</feature>
<dbReference type="GO" id="GO:0022857">
    <property type="term" value="F:transmembrane transporter activity"/>
    <property type="evidence" value="ECO:0007669"/>
    <property type="project" value="InterPro"/>
</dbReference>